<dbReference type="Gene3D" id="1.10.260.40">
    <property type="entry name" value="lambda repressor-like DNA-binding domains"/>
    <property type="match status" value="1"/>
</dbReference>
<gene>
    <name evidence="2" type="ordered locus">Kole_1276</name>
</gene>
<evidence type="ECO:0000313" key="2">
    <source>
        <dbReference type="EMBL" id="ACR79971.1"/>
    </source>
</evidence>
<dbReference type="InterPro" id="IPR025272">
    <property type="entry name" value="SocA_Panacea"/>
</dbReference>
<dbReference type="Gene3D" id="3.10.20.860">
    <property type="match status" value="1"/>
</dbReference>
<dbReference type="NCBIfam" id="TIGR03830">
    <property type="entry name" value="CxxCG_CxxCG_HTH"/>
    <property type="match status" value="1"/>
</dbReference>
<dbReference type="InterPro" id="IPR022452">
    <property type="entry name" value="MqsA"/>
</dbReference>
<dbReference type="EMBL" id="CP001634">
    <property type="protein sequence ID" value="ACR79971.1"/>
    <property type="molecule type" value="Genomic_DNA"/>
</dbReference>
<reference evidence="2 3" key="1">
    <citation type="submission" date="2009-06" db="EMBL/GenBank/DDBJ databases">
        <title>Complete sequence of Thermotogales bacterium TBF 19.5.1.</title>
        <authorList>
            <consortium name="US DOE Joint Genome Institute"/>
            <person name="Lucas S."/>
            <person name="Copeland A."/>
            <person name="Lapidus A."/>
            <person name="Glavina del Rio T."/>
            <person name="Tice H."/>
            <person name="Bruce D."/>
            <person name="Goodwin L."/>
            <person name="Pitluck S."/>
            <person name="Chertkov O."/>
            <person name="Brettin T."/>
            <person name="Detter J.C."/>
            <person name="Han C."/>
            <person name="Schmutz J."/>
            <person name="Larimer F."/>
            <person name="Land M."/>
            <person name="Hauser L."/>
            <person name="Kyrpides N."/>
            <person name="Ovchinnikova G."/>
            <person name="Noll K."/>
        </authorList>
    </citation>
    <scope>NUCLEOTIDE SEQUENCE [LARGE SCALE GENOMIC DNA]</scope>
    <source>
        <strain evidence="3">ATCC BAA-1733 / DSM 21960 / TBF 19.5.1</strain>
    </source>
</reference>
<dbReference type="InterPro" id="IPR001387">
    <property type="entry name" value="Cro/C1-type_HTH"/>
</dbReference>
<dbReference type="KEGG" id="kol:Kole_1276"/>
<name>C5CDA8_KOSOT</name>
<dbReference type="Pfam" id="PF15731">
    <property type="entry name" value="MqsA_antitoxin"/>
    <property type="match status" value="1"/>
</dbReference>
<proteinExistence type="predicted"/>
<dbReference type="Pfam" id="PF13274">
    <property type="entry name" value="SocA_Panacea"/>
    <property type="match status" value="1"/>
</dbReference>
<dbReference type="CDD" id="cd00093">
    <property type="entry name" value="HTH_XRE"/>
    <property type="match status" value="1"/>
</dbReference>
<feature type="domain" description="HTH cro/C1-type" evidence="1">
    <location>
        <begin position="71"/>
        <end position="112"/>
    </location>
</feature>
<dbReference type="STRING" id="521045.Kole_1276"/>
<protein>
    <submittedName>
        <fullName evidence="2">Transcriptional regulator, XRE family</fullName>
    </submittedName>
</protein>
<evidence type="ECO:0000259" key="1">
    <source>
        <dbReference type="PROSITE" id="PS50943"/>
    </source>
</evidence>
<dbReference type="Proteomes" id="UP000002382">
    <property type="component" value="Chromosome"/>
</dbReference>
<dbReference type="InterPro" id="IPR010982">
    <property type="entry name" value="Lambda_DNA-bd_dom_sf"/>
</dbReference>
<dbReference type="SMART" id="SM00530">
    <property type="entry name" value="HTH_XRE"/>
    <property type="match status" value="1"/>
</dbReference>
<reference evidence="2 3" key="2">
    <citation type="journal article" date="2011" name="J. Bacteriol.">
        <title>Genome Sequence of Kosmotoga olearia Strain TBF 19.5.1, a Thermophilic Bacterium with a Wide Growth Temperature Range, Isolated from the Troll B Oil Platform in the North Sea.</title>
        <authorList>
            <person name="Swithers K.S."/>
            <person name="Dipippo J.L."/>
            <person name="Bruce D.C."/>
            <person name="Detter C."/>
            <person name="Tapia R."/>
            <person name="Han S."/>
            <person name="Goodwin L.A."/>
            <person name="Han J."/>
            <person name="Woyke T."/>
            <person name="Pitluck S."/>
            <person name="Pennacchio L."/>
            <person name="Nolan M."/>
            <person name="Mikhailova N."/>
            <person name="Land M.L."/>
            <person name="Nesbo C.L."/>
            <person name="Gogarten J.P."/>
            <person name="Noll K.M."/>
        </authorList>
    </citation>
    <scope>NUCLEOTIDE SEQUENCE [LARGE SCALE GENOMIC DNA]</scope>
    <source>
        <strain evidence="3">ATCC BAA-1733 / DSM 21960 / TBF 19.5.1</strain>
    </source>
</reference>
<evidence type="ECO:0000313" key="3">
    <source>
        <dbReference type="Proteomes" id="UP000002382"/>
    </source>
</evidence>
<accession>C5CDA8</accession>
<dbReference type="eggNOG" id="COG3620">
    <property type="taxonomic scope" value="Bacteria"/>
</dbReference>
<sequence length="331" mass="38203">MKCPKCGRELYKKQIREKQSFKGREVELSYNVFVCPQCEDSFVDSASLEQAWKKVWDDYEKENHIPSPETLREARMKLKLTAEELSKIIGRTKSLISKLENGSRRLSESLLKIYENHIIPGGDDFAQLLDKAVLDGRIAMEERNQFLERMGISNRTLLDQEILSEHGDLPSVLNGYTVFDGEKLCACVAKIMAVQKSLDMMKLLKLMFYVDAESFVKTGKSIFGLRYKANIYGPTPYNYDIILGYLKKKGVISDNQDKEHFLDYREYKPAKVISKGESLIIDSVLKTYGKLSSRKLSELTHDEKCWKETERGKIIRFNKNMIQSRIPIKVL</sequence>
<dbReference type="HOGENOM" id="CLU_069064_0_0_0"/>
<dbReference type="PROSITE" id="PS50943">
    <property type="entry name" value="HTH_CROC1"/>
    <property type="match status" value="1"/>
</dbReference>
<keyword evidence="3" id="KW-1185">Reference proteome</keyword>
<dbReference type="GO" id="GO:0003677">
    <property type="term" value="F:DNA binding"/>
    <property type="evidence" value="ECO:0007669"/>
    <property type="project" value="InterPro"/>
</dbReference>
<dbReference type="InterPro" id="IPR032758">
    <property type="entry name" value="MqsA/HigA-2"/>
</dbReference>
<organism evidence="2 3">
    <name type="scientific">Kosmotoga olearia (strain ATCC BAA-1733 / DSM 21960 / TBF 19.5.1)</name>
    <dbReference type="NCBI Taxonomy" id="521045"/>
    <lineage>
        <taxon>Bacteria</taxon>
        <taxon>Thermotogati</taxon>
        <taxon>Thermotogota</taxon>
        <taxon>Thermotogae</taxon>
        <taxon>Kosmotogales</taxon>
        <taxon>Kosmotogaceae</taxon>
        <taxon>Kosmotoga</taxon>
    </lineage>
</organism>
<dbReference type="AlphaFoldDB" id="C5CDA8"/>
<dbReference type="SUPFAM" id="SSF47413">
    <property type="entry name" value="lambda repressor-like DNA-binding domains"/>
    <property type="match status" value="1"/>
</dbReference>
<dbReference type="eggNOG" id="COG3600">
    <property type="taxonomic scope" value="Bacteria"/>
</dbReference>